<evidence type="ECO:0000313" key="2">
    <source>
        <dbReference type="RefSeq" id="XP_018857886.1"/>
    </source>
</evidence>
<dbReference type="SUPFAM" id="SSF53098">
    <property type="entry name" value="Ribonuclease H-like"/>
    <property type="match status" value="1"/>
</dbReference>
<sequence length="189" mass="21600">MTEYMVANSAECPRRNFAERREVRWKKPREGVTKINWDAALLKGSKRMGIGIVFRDQEGDILLSACIPQSSVMTATQAEATALWKAMKMCDELQMGEVELEGDALCIVKAVNNREENWEWGGQTIEDIRGLLHNRPQWLVTHTFREANKVVDFLAKFSLNVSEEIIWMEDGPEGLYSLILQDKTVTDSY</sequence>
<dbReference type="KEGG" id="jre:109019952"/>
<dbReference type="GeneID" id="109019952"/>
<dbReference type="CDD" id="cd06222">
    <property type="entry name" value="RNase_H_like"/>
    <property type="match status" value="1"/>
</dbReference>
<dbReference type="Gene3D" id="3.30.420.10">
    <property type="entry name" value="Ribonuclease H-like superfamily/Ribonuclease H"/>
    <property type="match status" value="1"/>
</dbReference>
<dbReference type="InterPro" id="IPR036397">
    <property type="entry name" value="RNaseH_sf"/>
</dbReference>
<dbReference type="GO" id="GO:0004523">
    <property type="term" value="F:RNA-DNA hybrid ribonuclease activity"/>
    <property type="evidence" value="ECO:0007669"/>
    <property type="project" value="InterPro"/>
</dbReference>
<name>A0A2I4HP03_JUGRE</name>
<dbReference type="RefSeq" id="XP_018857886.1">
    <property type="nucleotide sequence ID" value="XM_019002341.1"/>
</dbReference>
<dbReference type="InterPro" id="IPR044730">
    <property type="entry name" value="RNase_H-like_dom_plant"/>
</dbReference>
<dbReference type="Pfam" id="PF13456">
    <property type="entry name" value="RVT_3"/>
    <property type="match status" value="1"/>
</dbReference>
<proteinExistence type="predicted"/>
<dbReference type="OrthoDB" id="1906820at2759"/>
<dbReference type="Proteomes" id="UP000235220">
    <property type="component" value="Chromosome 15"/>
</dbReference>
<dbReference type="InterPro" id="IPR012337">
    <property type="entry name" value="RNaseH-like_sf"/>
</dbReference>
<accession>A0A2I4HP03</accession>
<evidence type="ECO:0000313" key="1">
    <source>
        <dbReference type="Proteomes" id="UP000235220"/>
    </source>
</evidence>
<gene>
    <name evidence="2" type="primary">LOC109019952</name>
</gene>
<dbReference type="AlphaFoldDB" id="A0A2I4HP03"/>
<protein>
    <submittedName>
        <fullName evidence="2">Uncharacterized protein LOC109019952</fullName>
    </submittedName>
</protein>
<dbReference type="PANTHER" id="PTHR47074">
    <property type="entry name" value="BNAC02G40300D PROTEIN"/>
    <property type="match status" value="1"/>
</dbReference>
<reference evidence="2" key="1">
    <citation type="submission" date="2025-08" db="UniProtKB">
        <authorList>
            <consortium name="RefSeq"/>
        </authorList>
    </citation>
    <scope>IDENTIFICATION</scope>
    <source>
        <tissue evidence="2">Leaves</tissue>
    </source>
</reference>
<dbReference type="PANTHER" id="PTHR47074:SF48">
    <property type="entry name" value="POLYNUCLEOTIDYL TRANSFERASE, RIBONUCLEASE H-LIKE SUPERFAMILY PROTEIN"/>
    <property type="match status" value="1"/>
</dbReference>
<dbReference type="GO" id="GO:0003676">
    <property type="term" value="F:nucleic acid binding"/>
    <property type="evidence" value="ECO:0007669"/>
    <property type="project" value="InterPro"/>
</dbReference>
<organism evidence="1 2">
    <name type="scientific">Juglans regia</name>
    <name type="common">English walnut</name>
    <dbReference type="NCBI Taxonomy" id="51240"/>
    <lineage>
        <taxon>Eukaryota</taxon>
        <taxon>Viridiplantae</taxon>
        <taxon>Streptophyta</taxon>
        <taxon>Embryophyta</taxon>
        <taxon>Tracheophyta</taxon>
        <taxon>Spermatophyta</taxon>
        <taxon>Magnoliopsida</taxon>
        <taxon>eudicotyledons</taxon>
        <taxon>Gunneridae</taxon>
        <taxon>Pentapetalae</taxon>
        <taxon>rosids</taxon>
        <taxon>fabids</taxon>
        <taxon>Fagales</taxon>
        <taxon>Juglandaceae</taxon>
        <taxon>Juglans</taxon>
    </lineage>
</organism>
<dbReference type="InterPro" id="IPR052929">
    <property type="entry name" value="RNase_H-like_EbsB-rel"/>
</dbReference>
<keyword evidence="1" id="KW-1185">Reference proteome</keyword>
<dbReference type="InterPro" id="IPR002156">
    <property type="entry name" value="RNaseH_domain"/>
</dbReference>
<dbReference type="Gramene" id="Jr15_07630_p1">
    <property type="protein sequence ID" value="cds.Jr15_07630_p1"/>
    <property type="gene ID" value="Jr15_07630"/>
</dbReference>